<reference evidence="2 3" key="1">
    <citation type="submission" date="2021-04" db="EMBL/GenBank/DDBJ databases">
        <authorList>
            <person name="Rodrigo-Torres L."/>
            <person name="Arahal R. D."/>
            <person name="Lucena T."/>
        </authorList>
    </citation>
    <scope>NUCLEOTIDE SEQUENCE [LARGE SCALE GENOMIC DNA]</scope>
    <source>
        <strain evidence="2 3">CECT 30171</strain>
    </source>
</reference>
<dbReference type="Pfam" id="PF00535">
    <property type="entry name" value="Glycos_transf_2"/>
    <property type="match status" value="1"/>
</dbReference>
<protein>
    <recommendedName>
        <fullName evidence="1">Glycosyltransferase 2-like domain-containing protein</fullName>
    </recommendedName>
</protein>
<dbReference type="RefSeq" id="WP_215218250.1">
    <property type="nucleotide sequence ID" value="NZ_OU015430.1"/>
</dbReference>
<dbReference type="InterPro" id="IPR001173">
    <property type="entry name" value="Glyco_trans_2-like"/>
</dbReference>
<dbReference type="SUPFAM" id="SSF53448">
    <property type="entry name" value="Nucleotide-diphospho-sugar transferases"/>
    <property type="match status" value="1"/>
</dbReference>
<evidence type="ECO:0000313" key="2">
    <source>
        <dbReference type="EMBL" id="CAG4974380.1"/>
    </source>
</evidence>
<dbReference type="EMBL" id="OU015430">
    <property type="protein sequence ID" value="CAG4974380.1"/>
    <property type="molecule type" value="Genomic_DNA"/>
</dbReference>
<accession>A0ABM8UG66</accession>
<proteinExistence type="predicted"/>
<feature type="domain" description="Glycosyltransferase 2-like" evidence="1">
    <location>
        <begin position="8"/>
        <end position="170"/>
    </location>
</feature>
<keyword evidence="3" id="KW-1185">Reference proteome</keyword>
<dbReference type="Gene3D" id="3.90.550.10">
    <property type="entry name" value="Spore Coat Polysaccharide Biosynthesis Protein SpsA, Chain A"/>
    <property type="match status" value="1"/>
</dbReference>
<dbReference type="PANTHER" id="PTHR43685">
    <property type="entry name" value="GLYCOSYLTRANSFERASE"/>
    <property type="match status" value="1"/>
</dbReference>
<dbReference type="PANTHER" id="PTHR43685:SF2">
    <property type="entry name" value="GLYCOSYLTRANSFERASE 2-LIKE DOMAIN-CONTAINING PROTEIN"/>
    <property type="match status" value="1"/>
</dbReference>
<dbReference type="InterPro" id="IPR029044">
    <property type="entry name" value="Nucleotide-diphossugar_trans"/>
</dbReference>
<dbReference type="InterPro" id="IPR050834">
    <property type="entry name" value="Glycosyltransf_2"/>
</dbReference>
<organism evidence="2 3">
    <name type="scientific">Novilysobacter luteus</name>
    <dbReference type="NCBI Taxonomy" id="2822368"/>
    <lineage>
        <taxon>Bacteria</taxon>
        <taxon>Pseudomonadati</taxon>
        <taxon>Pseudomonadota</taxon>
        <taxon>Gammaproteobacteria</taxon>
        <taxon>Lysobacterales</taxon>
        <taxon>Lysobacteraceae</taxon>
        <taxon>Novilysobacter</taxon>
    </lineage>
</organism>
<name>A0ABM8UG66_9GAMM</name>
<dbReference type="Proteomes" id="UP000680116">
    <property type="component" value="Chromosome"/>
</dbReference>
<evidence type="ECO:0000313" key="3">
    <source>
        <dbReference type="Proteomes" id="UP000680116"/>
    </source>
</evidence>
<evidence type="ECO:0000259" key="1">
    <source>
        <dbReference type="Pfam" id="PF00535"/>
    </source>
</evidence>
<sequence>MSESPLVSVVIPTFNRRELVCRAIDSVLAQTRAVDEILVVDDGSTDDTGAALQARFGDRVRHVWQPNAGVSAARNHGMRLATGRYIALLDSDDEWLPEKTALQLAWLETHPEAGMVLCDVARVDRQGRAIDVFRRRDVIPEDGWVLRWILHNPALVPASVVMRREVFEDVGGFDESLRTAEDIEYHLRIASRWRIGVVDQVMVRAMRGHDDGLSALAHTYDDYLGVMTAALERARGQVDETGRRRALAAVNLRIARGMLLQSRWADAWALTSQAWRSSRDPVLRREALGLLPFALRRAAHALRSR</sequence>
<gene>
    <name evidence="2" type="ORF">LYB30171_01660</name>
</gene>